<dbReference type="EMBL" id="ONZF01000015">
    <property type="protein sequence ID" value="SPJ26195.1"/>
    <property type="molecule type" value="Genomic_DNA"/>
</dbReference>
<sequence>MTLRMAVALSAMLLAGGVPVESRAQVGFCDRNLSTLEADIDALEQAYRASDRRMQALISAVDRIYDDAMKADLCPEGTSDRTAQQRTDVTALAAADLVARSEANLQCSQGFVGRVSRDIAKAQAANDSAMVVRLNSVSKRILDLDTRATQIAIGIAHLALQQARQVKVLDQVDSQCGQMDSVYE</sequence>
<dbReference type="AlphaFoldDB" id="A0A2R8C195"/>
<protein>
    <submittedName>
        <fullName evidence="1">Uncharacterized protein</fullName>
    </submittedName>
</protein>
<proteinExistence type="predicted"/>
<evidence type="ECO:0000313" key="2">
    <source>
        <dbReference type="Proteomes" id="UP000244912"/>
    </source>
</evidence>
<organism evidence="1 2">
    <name type="scientific">Palleronia abyssalis</name>
    <dbReference type="NCBI Taxonomy" id="1501240"/>
    <lineage>
        <taxon>Bacteria</taxon>
        <taxon>Pseudomonadati</taxon>
        <taxon>Pseudomonadota</taxon>
        <taxon>Alphaproteobacteria</taxon>
        <taxon>Rhodobacterales</taxon>
        <taxon>Roseobacteraceae</taxon>
        <taxon>Palleronia</taxon>
    </lineage>
</organism>
<accession>A0A2R8C195</accession>
<keyword evidence="2" id="KW-1185">Reference proteome</keyword>
<dbReference type="Proteomes" id="UP000244912">
    <property type="component" value="Unassembled WGS sequence"/>
</dbReference>
<gene>
    <name evidence="1" type="ORF">PAA8504_04051</name>
</gene>
<name>A0A2R8C195_9RHOB</name>
<evidence type="ECO:0000313" key="1">
    <source>
        <dbReference type="EMBL" id="SPJ26195.1"/>
    </source>
</evidence>
<reference evidence="2" key="1">
    <citation type="submission" date="2018-03" db="EMBL/GenBank/DDBJ databases">
        <authorList>
            <person name="Rodrigo-Torres L."/>
            <person name="Arahal R. D."/>
            <person name="Lucena T."/>
        </authorList>
    </citation>
    <scope>NUCLEOTIDE SEQUENCE [LARGE SCALE GENOMIC DNA]</scope>
    <source>
        <strain evidence="2">CECT 8504</strain>
    </source>
</reference>
<dbReference type="RefSeq" id="WP_108895903.1">
    <property type="nucleotide sequence ID" value="NZ_ONZF01000015.1"/>
</dbReference>